<evidence type="ECO:0000313" key="1">
    <source>
        <dbReference type="EMBL" id="MDR6403134.1"/>
    </source>
</evidence>
<dbReference type="GO" id="GO:0004180">
    <property type="term" value="F:carboxypeptidase activity"/>
    <property type="evidence" value="ECO:0007669"/>
    <property type="project" value="UniProtKB-KW"/>
</dbReference>
<keyword evidence="1" id="KW-0121">Carboxypeptidase</keyword>
<dbReference type="InterPro" id="IPR029062">
    <property type="entry name" value="Class_I_gatase-like"/>
</dbReference>
<gene>
    <name evidence="1" type="ORF">J2781_000038</name>
</gene>
<keyword evidence="2" id="KW-1185">Reference proteome</keyword>
<dbReference type="GO" id="GO:0008241">
    <property type="term" value="F:peptidyl-dipeptidase activity"/>
    <property type="evidence" value="ECO:0007669"/>
    <property type="project" value="UniProtKB-EC"/>
</dbReference>
<proteinExistence type="predicted"/>
<evidence type="ECO:0000313" key="2">
    <source>
        <dbReference type="Proteomes" id="UP001184853"/>
    </source>
</evidence>
<dbReference type="PANTHER" id="PTHR36175">
    <property type="entry name" value="CYANOPHYCINASE"/>
    <property type="match status" value="1"/>
</dbReference>
<dbReference type="Proteomes" id="UP001184853">
    <property type="component" value="Unassembled WGS sequence"/>
</dbReference>
<dbReference type="EC" id="3.4.15.6" evidence="1"/>
<keyword evidence="1" id="KW-0378">Hydrolase</keyword>
<keyword evidence="1" id="KW-0645">Protease</keyword>
<accession>A0ABU1L8U3</accession>
<dbReference type="SUPFAM" id="SSF52317">
    <property type="entry name" value="Class I glutamine amidotransferase-like"/>
    <property type="match status" value="1"/>
</dbReference>
<dbReference type="PANTHER" id="PTHR36175:SF1">
    <property type="entry name" value="CYANOPHYCINASE"/>
    <property type="match status" value="1"/>
</dbReference>
<comment type="caution">
    <text evidence="1">The sequence shown here is derived from an EMBL/GenBank/DDBJ whole genome shotgun (WGS) entry which is preliminary data.</text>
</comment>
<dbReference type="Gene3D" id="3.40.50.880">
    <property type="match status" value="1"/>
</dbReference>
<reference evidence="1 2" key="1">
    <citation type="submission" date="2023-07" db="EMBL/GenBank/DDBJ databases">
        <title>Sorghum-associated microbial communities from plants grown in Nebraska, USA.</title>
        <authorList>
            <person name="Schachtman D."/>
        </authorList>
    </citation>
    <scope>NUCLEOTIDE SEQUENCE [LARGE SCALE GENOMIC DNA]</scope>
    <source>
        <strain evidence="1 2">DS1709</strain>
    </source>
</reference>
<dbReference type="EMBL" id="JAVDQS010000001">
    <property type="protein sequence ID" value="MDR6403134.1"/>
    <property type="molecule type" value="Genomic_DNA"/>
</dbReference>
<protein>
    <submittedName>
        <fullName evidence="1">Cyanophycinase</fullName>
        <ecNumber evidence="1">3.4.15.6</ecNumber>
    </submittedName>
</protein>
<sequence>MIPKGRLVIIGGSQAGDLKPEKPCSPHFSCEEIFQLISKNTSNRIELISFSKSSIEKYSGLLVEAGYSNFDYIHIHENQPLNENFHERLSKADAIFFLDDLPDIREMLNSSSILDLLYRKFLLESNFTIAGIGVGGMCLSKLIIKNDGTGEGLGFVNNCIIDTQFDYKSRFKSLVRTVILNNDCLGLGLTEGMVLIIEQGSDVYCKGKGSVMLVNARNVSKDRIKAVEKGGSIFVKNLKGHILTDGSRLNLMNAEVMQKKLSLA</sequence>
<organism evidence="1 2">
    <name type="scientific">Chryseobacterium geocarposphaerae</name>
    <dbReference type="NCBI Taxonomy" id="1416776"/>
    <lineage>
        <taxon>Bacteria</taxon>
        <taxon>Pseudomonadati</taxon>
        <taxon>Bacteroidota</taxon>
        <taxon>Flavobacteriia</taxon>
        <taxon>Flavobacteriales</taxon>
        <taxon>Weeksellaceae</taxon>
        <taxon>Chryseobacterium group</taxon>
        <taxon>Chryseobacterium</taxon>
    </lineage>
</organism>
<dbReference type="RefSeq" id="WP_115981354.1">
    <property type="nucleotide sequence ID" value="NZ_JAVDQS010000001.1"/>
</dbReference>
<name>A0ABU1L8U3_9FLAO</name>